<protein>
    <submittedName>
        <fullName evidence="1">Uncharacterized protein</fullName>
    </submittedName>
</protein>
<name>A0A165VAG9_9AGAM</name>
<evidence type="ECO:0000313" key="2">
    <source>
        <dbReference type="Proteomes" id="UP000076761"/>
    </source>
</evidence>
<proteinExistence type="predicted"/>
<keyword evidence="2" id="KW-1185">Reference proteome</keyword>
<organism evidence="1 2">
    <name type="scientific">Neolentinus lepideus HHB14362 ss-1</name>
    <dbReference type="NCBI Taxonomy" id="1314782"/>
    <lineage>
        <taxon>Eukaryota</taxon>
        <taxon>Fungi</taxon>
        <taxon>Dikarya</taxon>
        <taxon>Basidiomycota</taxon>
        <taxon>Agaricomycotina</taxon>
        <taxon>Agaricomycetes</taxon>
        <taxon>Gloeophyllales</taxon>
        <taxon>Gloeophyllaceae</taxon>
        <taxon>Neolentinus</taxon>
    </lineage>
</organism>
<gene>
    <name evidence="1" type="ORF">NEOLEDRAFT_596991</name>
</gene>
<reference evidence="1 2" key="1">
    <citation type="journal article" date="2016" name="Mol. Biol. Evol.">
        <title>Comparative Genomics of Early-Diverging Mushroom-Forming Fungi Provides Insights into the Origins of Lignocellulose Decay Capabilities.</title>
        <authorList>
            <person name="Nagy L.G."/>
            <person name="Riley R."/>
            <person name="Tritt A."/>
            <person name="Adam C."/>
            <person name="Daum C."/>
            <person name="Floudas D."/>
            <person name="Sun H."/>
            <person name="Yadav J.S."/>
            <person name="Pangilinan J."/>
            <person name="Larsson K.H."/>
            <person name="Matsuura K."/>
            <person name="Barry K."/>
            <person name="Labutti K."/>
            <person name="Kuo R."/>
            <person name="Ohm R.A."/>
            <person name="Bhattacharya S.S."/>
            <person name="Shirouzu T."/>
            <person name="Yoshinaga Y."/>
            <person name="Martin F.M."/>
            <person name="Grigoriev I.V."/>
            <person name="Hibbett D.S."/>
        </authorList>
    </citation>
    <scope>NUCLEOTIDE SEQUENCE [LARGE SCALE GENOMIC DNA]</scope>
    <source>
        <strain evidence="1 2">HHB14362 ss-1</strain>
    </source>
</reference>
<dbReference type="InParanoid" id="A0A165VAG9"/>
<sequence length="159" mass="17957">MQITAFRRRTYSIESLTEAVAVQRVTAHRDEILKRPSPHLRCRLVRRLTQPCVTCCSKRDIERAMVIIRDTVSPTHRPEHHLIRRGSIFSLSSSTHSLYVRSCQPIKYTLRCRNAKYAIKPNTASDVSRKRILGRGASEGGSLGRGVARALGVRMSESS</sequence>
<dbReference type="EMBL" id="KV425554">
    <property type="protein sequence ID" value="KZT29406.1"/>
    <property type="molecule type" value="Genomic_DNA"/>
</dbReference>
<dbReference type="Proteomes" id="UP000076761">
    <property type="component" value="Unassembled WGS sequence"/>
</dbReference>
<dbReference type="AlphaFoldDB" id="A0A165VAG9"/>
<accession>A0A165VAG9</accession>
<evidence type="ECO:0000313" key="1">
    <source>
        <dbReference type="EMBL" id="KZT29406.1"/>
    </source>
</evidence>